<evidence type="ECO:0000256" key="2">
    <source>
        <dbReference type="ARBA" id="ARBA00022729"/>
    </source>
</evidence>
<feature type="domain" description="NodB homology" evidence="3">
    <location>
        <begin position="63"/>
        <end position="272"/>
    </location>
</feature>
<dbReference type="AlphaFoldDB" id="A0A382SSX0"/>
<feature type="non-terminal residue" evidence="4">
    <location>
        <position position="272"/>
    </location>
</feature>
<dbReference type="GO" id="GO:0005975">
    <property type="term" value="P:carbohydrate metabolic process"/>
    <property type="evidence" value="ECO:0007669"/>
    <property type="project" value="InterPro"/>
</dbReference>
<comment type="subcellular location">
    <subcellularLocation>
        <location evidence="1">Secreted</location>
    </subcellularLocation>
</comment>
<dbReference type="PROSITE" id="PS51677">
    <property type="entry name" value="NODB"/>
    <property type="match status" value="1"/>
</dbReference>
<dbReference type="PANTHER" id="PTHR34216:SF3">
    <property type="entry name" value="POLY-BETA-1,6-N-ACETYL-D-GLUCOSAMINE N-DEACETYLASE"/>
    <property type="match status" value="1"/>
</dbReference>
<sequence length="272" mass="32777">MNKAKIVMYHYVRPIRNSEFSDIKGLEITQFQNQIAFFRQNFHFEDVDFFFSSLKSKKYERNSSIFLTFDDGLKEHYTHVFPILKSEKIQGLFFPPAKPIQENIVLDVHKIHFILASVNDKKILVNDVLQQIRNFRKDWDIEEPEKLWKRLAIPSRFDTEEIIFLKRILQRELPKHIRESITRGLFDRYVTRDETDFAKKLYLSLDEIKEMRESGMYFSSHGYSHEWLSYLDSENLDEEIKKSWDFCKKINPDNEQIMCYPYGNYNSNVIKK</sequence>
<dbReference type="EMBL" id="UINC01131277">
    <property type="protein sequence ID" value="SVD12883.1"/>
    <property type="molecule type" value="Genomic_DNA"/>
</dbReference>
<dbReference type="Gene3D" id="3.20.20.370">
    <property type="entry name" value="Glycoside hydrolase/deacetylase"/>
    <property type="match status" value="1"/>
</dbReference>
<name>A0A382SSX0_9ZZZZ</name>
<evidence type="ECO:0000313" key="4">
    <source>
        <dbReference type="EMBL" id="SVD12883.1"/>
    </source>
</evidence>
<gene>
    <name evidence="4" type="ORF">METZ01_LOCUS365737</name>
</gene>
<dbReference type="SUPFAM" id="SSF88713">
    <property type="entry name" value="Glycoside hydrolase/deacetylase"/>
    <property type="match status" value="1"/>
</dbReference>
<dbReference type="Pfam" id="PF01522">
    <property type="entry name" value="Polysacc_deac_1"/>
    <property type="match status" value="2"/>
</dbReference>
<dbReference type="InterPro" id="IPR011330">
    <property type="entry name" value="Glyco_hydro/deAcase_b/a-brl"/>
</dbReference>
<dbReference type="GO" id="GO:0005576">
    <property type="term" value="C:extracellular region"/>
    <property type="evidence" value="ECO:0007669"/>
    <property type="project" value="UniProtKB-SubCell"/>
</dbReference>
<evidence type="ECO:0000259" key="3">
    <source>
        <dbReference type="PROSITE" id="PS51677"/>
    </source>
</evidence>
<proteinExistence type="predicted"/>
<reference evidence="4" key="1">
    <citation type="submission" date="2018-05" db="EMBL/GenBank/DDBJ databases">
        <authorList>
            <person name="Lanie J.A."/>
            <person name="Ng W.-L."/>
            <person name="Kazmierczak K.M."/>
            <person name="Andrzejewski T.M."/>
            <person name="Davidsen T.M."/>
            <person name="Wayne K.J."/>
            <person name="Tettelin H."/>
            <person name="Glass J.I."/>
            <person name="Rusch D."/>
            <person name="Podicherti R."/>
            <person name="Tsui H.-C.T."/>
            <person name="Winkler M.E."/>
        </authorList>
    </citation>
    <scope>NUCLEOTIDE SEQUENCE</scope>
</reference>
<dbReference type="PANTHER" id="PTHR34216">
    <property type="match status" value="1"/>
</dbReference>
<protein>
    <recommendedName>
        <fullName evidence="3">NodB homology domain-containing protein</fullName>
    </recommendedName>
</protein>
<accession>A0A382SSX0</accession>
<organism evidence="4">
    <name type="scientific">marine metagenome</name>
    <dbReference type="NCBI Taxonomy" id="408172"/>
    <lineage>
        <taxon>unclassified sequences</taxon>
        <taxon>metagenomes</taxon>
        <taxon>ecological metagenomes</taxon>
    </lineage>
</organism>
<dbReference type="InterPro" id="IPR002509">
    <property type="entry name" value="NODB_dom"/>
</dbReference>
<keyword evidence="2" id="KW-0732">Signal</keyword>
<dbReference type="GO" id="GO:0016810">
    <property type="term" value="F:hydrolase activity, acting on carbon-nitrogen (but not peptide) bonds"/>
    <property type="evidence" value="ECO:0007669"/>
    <property type="project" value="InterPro"/>
</dbReference>
<evidence type="ECO:0000256" key="1">
    <source>
        <dbReference type="ARBA" id="ARBA00004613"/>
    </source>
</evidence>
<dbReference type="InterPro" id="IPR051398">
    <property type="entry name" value="Polysacch_Deacetylase"/>
</dbReference>